<dbReference type="AlphaFoldDB" id="A0A365Y2Z0"/>
<dbReference type="Pfam" id="PF14322">
    <property type="entry name" value="SusD-like_3"/>
    <property type="match status" value="1"/>
</dbReference>
<evidence type="ECO:0000256" key="1">
    <source>
        <dbReference type="SAM" id="SignalP"/>
    </source>
</evidence>
<dbReference type="CDD" id="cd08977">
    <property type="entry name" value="SusD"/>
    <property type="match status" value="1"/>
</dbReference>
<dbReference type="EMBL" id="QFFJ01000001">
    <property type="protein sequence ID" value="RBL92870.1"/>
    <property type="molecule type" value="Genomic_DNA"/>
</dbReference>
<dbReference type="Proteomes" id="UP000253410">
    <property type="component" value="Unassembled WGS sequence"/>
</dbReference>
<protein>
    <submittedName>
        <fullName evidence="3">RagB/SusD family nutrient uptake outer membrane protein</fullName>
    </submittedName>
</protein>
<feature type="signal peptide" evidence="1">
    <location>
        <begin position="1"/>
        <end position="21"/>
    </location>
</feature>
<organism evidence="3 4">
    <name type="scientific">Chitinophaga flava</name>
    <dbReference type="NCBI Taxonomy" id="2259036"/>
    <lineage>
        <taxon>Bacteria</taxon>
        <taxon>Pseudomonadati</taxon>
        <taxon>Bacteroidota</taxon>
        <taxon>Chitinophagia</taxon>
        <taxon>Chitinophagales</taxon>
        <taxon>Chitinophagaceae</taxon>
        <taxon>Chitinophaga</taxon>
    </lineage>
</organism>
<name>A0A365Y2Z0_9BACT</name>
<evidence type="ECO:0000313" key="4">
    <source>
        <dbReference type="Proteomes" id="UP000253410"/>
    </source>
</evidence>
<dbReference type="SUPFAM" id="SSF48452">
    <property type="entry name" value="TPR-like"/>
    <property type="match status" value="1"/>
</dbReference>
<gene>
    <name evidence="3" type="ORF">DF182_09900</name>
</gene>
<sequence>MKPITKYISYIVLPAMLAFTAACNKKLDVIPGQQISPEQIKTEDDVNGILMSAYNSMQDPNAFGERYIFLADLFASDYSADGFIYYQGTFQPYAQVNSRQVQKSGIIPEGVWRRGYVIINTANIVLANLDKVSEGNKAALAAEAKFIRAINYYELAGFYGLPYSAGNVDKNPAVPLITTAVISTADLPASKQPRATVADVYKQIIADLKEAAANLPDSYGEKKNKSRATKYAAYAFLARVYMAQGNYTEAAKAADQVIESGNYSLVPSFDAEFNNTSLSAEDIFAILQTSQSNAGTSDNGLVTFYALDQRNDVLIKTEQLDQYGPGDQRKNFYTYSSDSSSFTTSKWRDMYGTIPVVRLAEMYLTRAEANLRAGTAVGDNPLNDVNKVRSRSKATPLAAATADDVVQERRLELAFEGDSYWTVKRLQLNVGSMQYNNNRLVFPVPQREVDVNSTLVQNPGY</sequence>
<comment type="caution">
    <text evidence="3">The sequence shown here is derived from an EMBL/GenBank/DDBJ whole genome shotgun (WGS) entry which is preliminary data.</text>
</comment>
<dbReference type="OrthoDB" id="1080118at2"/>
<feature type="chain" id="PRO_5016794443" evidence="1">
    <location>
        <begin position="22"/>
        <end position="461"/>
    </location>
</feature>
<dbReference type="InterPro" id="IPR011990">
    <property type="entry name" value="TPR-like_helical_dom_sf"/>
</dbReference>
<feature type="domain" description="SusD-like N-terminal" evidence="2">
    <location>
        <begin position="37"/>
        <end position="242"/>
    </location>
</feature>
<dbReference type="RefSeq" id="WP_113615465.1">
    <property type="nucleotide sequence ID" value="NZ_QFFJ01000001.1"/>
</dbReference>
<dbReference type="InterPro" id="IPR033985">
    <property type="entry name" value="SusD-like_N"/>
</dbReference>
<evidence type="ECO:0000259" key="2">
    <source>
        <dbReference type="Pfam" id="PF14322"/>
    </source>
</evidence>
<proteinExistence type="predicted"/>
<dbReference type="Gene3D" id="1.25.40.390">
    <property type="match status" value="1"/>
</dbReference>
<reference evidence="3 4" key="1">
    <citation type="submission" date="2018-05" db="EMBL/GenBank/DDBJ databases">
        <title>Chitinophaga sp. K3CV102501T nov., isolated from isolated from a monsoon evergreen broad-leaved forest soil.</title>
        <authorList>
            <person name="Lv Y."/>
        </authorList>
    </citation>
    <scope>NUCLEOTIDE SEQUENCE [LARGE SCALE GENOMIC DNA]</scope>
    <source>
        <strain evidence="3 4">GDMCC 1.1325</strain>
    </source>
</reference>
<dbReference type="PROSITE" id="PS51257">
    <property type="entry name" value="PROKAR_LIPOPROTEIN"/>
    <property type="match status" value="1"/>
</dbReference>
<accession>A0A365Y2Z0</accession>
<evidence type="ECO:0000313" key="3">
    <source>
        <dbReference type="EMBL" id="RBL92870.1"/>
    </source>
</evidence>
<keyword evidence="1" id="KW-0732">Signal</keyword>
<keyword evidence="4" id="KW-1185">Reference proteome</keyword>